<organism evidence="2 3">
    <name type="scientific">Ancylostoma ceylanicum</name>
    <dbReference type="NCBI Taxonomy" id="53326"/>
    <lineage>
        <taxon>Eukaryota</taxon>
        <taxon>Metazoa</taxon>
        <taxon>Ecdysozoa</taxon>
        <taxon>Nematoda</taxon>
        <taxon>Chromadorea</taxon>
        <taxon>Rhabditida</taxon>
        <taxon>Rhabditina</taxon>
        <taxon>Rhabditomorpha</taxon>
        <taxon>Strongyloidea</taxon>
        <taxon>Ancylostomatidae</taxon>
        <taxon>Ancylostomatinae</taxon>
        <taxon>Ancylostoma</taxon>
    </lineage>
</organism>
<comment type="caution">
    <text evidence="2">The sequence shown here is derived from an EMBL/GenBank/DDBJ whole genome shotgun (WGS) entry which is preliminary data.</text>
</comment>
<accession>A0A016WJ73</accession>
<feature type="region of interest" description="Disordered" evidence="1">
    <location>
        <begin position="1"/>
        <end position="74"/>
    </location>
</feature>
<sequence length="128" mass="14644">MTERKEQENLGICRPAGNEKQPVFNDSRKPIEIPNVARNAKSTGESDENGTHSSGSRRYPEEERKATVQRPVAASKSRYKRIHDGKFAFQCFYFFLKQNAFKKFKHSGELHCIGKPYIQIMSKPSHVG</sequence>
<reference evidence="3" key="1">
    <citation type="journal article" date="2015" name="Nat. Genet.">
        <title>The genome and transcriptome of the zoonotic hookworm Ancylostoma ceylanicum identify infection-specific gene families.</title>
        <authorList>
            <person name="Schwarz E.M."/>
            <person name="Hu Y."/>
            <person name="Antoshechkin I."/>
            <person name="Miller M.M."/>
            <person name="Sternberg P.W."/>
            <person name="Aroian R.V."/>
        </authorList>
    </citation>
    <scope>NUCLEOTIDE SEQUENCE</scope>
    <source>
        <strain evidence="3">HY135</strain>
    </source>
</reference>
<protein>
    <submittedName>
        <fullName evidence="2">Uncharacterized protein</fullName>
    </submittedName>
</protein>
<keyword evidence="3" id="KW-1185">Reference proteome</keyword>
<dbReference type="Proteomes" id="UP000024635">
    <property type="component" value="Unassembled WGS sequence"/>
</dbReference>
<evidence type="ECO:0000313" key="2">
    <source>
        <dbReference type="EMBL" id="EYC39695.1"/>
    </source>
</evidence>
<gene>
    <name evidence="2" type="primary">Acey_s0644.g1077</name>
    <name evidence="2" type="ORF">Y032_0644g1077</name>
</gene>
<evidence type="ECO:0000256" key="1">
    <source>
        <dbReference type="SAM" id="MobiDB-lite"/>
    </source>
</evidence>
<evidence type="ECO:0000313" key="3">
    <source>
        <dbReference type="Proteomes" id="UP000024635"/>
    </source>
</evidence>
<dbReference type="EMBL" id="JARK01000244">
    <property type="protein sequence ID" value="EYC39695.1"/>
    <property type="molecule type" value="Genomic_DNA"/>
</dbReference>
<name>A0A016WJ73_9BILA</name>
<dbReference type="AlphaFoldDB" id="A0A016WJ73"/>
<proteinExistence type="predicted"/>